<dbReference type="GO" id="GO:0016163">
    <property type="term" value="F:nitrogenase activity"/>
    <property type="evidence" value="ECO:0007669"/>
    <property type="project" value="UniProtKB-EC"/>
</dbReference>
<name>A0A2U3JWV1_9FIRM</name>
<organism evidence="2 3">
    <name type="scientific">Candidatus Desulfosporosinus infrequens</name>
    <dbReference type="NCBI Taxonomy" id="2043169"/>
    <lineage>
        <taxon>Bacteria</taxon>
        <taxon>Bacillati</taxon>
        <taxon>Bacillota</taxon>
        <taxon>Clostridia</taxon>
        <taxon>Eubacteriales</taxon>
        <taxon>Desulfitobacteriaceae</taxon>
        <taxon>Desulfosporosinus</taxon>
    </lineage>
</organism>
<reference evidence="3" key="1">
    <citation type="submission" date="2018-02" db="EMBL/GenBank/DDBJ databases">
        <authorList>
            <person name="Hausmann B."/>
        </authorList>
    </citation>
    <scope>NUCLEOTIDE SEQUENCE [LARGE SCALE GENOMIC DNA]</scope>
    <source>
        <strain evidence="3">Peat soil MAG SbF1</strain>
    </source>
</reference>
<dbReference type="PANTHER" id="PTHR33712:SF7">
    <property type="entry name" value="LIGHT-INDEPENDENT PROTOCHLOROPHYLLIDE REDUCTASE SUBUNIT B"/>
    <property type="match status" value="1"/>
</dbReference>
<dbReference type="OrthoDB" id="9800746at2"/>
<dbReference type="AlphaFoldDB" id="A0A2U3JWV1"/>
<proteinExistence type="predicted"/>
<accession>A0A2U3JWV1</accession>
<gene>
    <name evidence="2" type="primary">nifK2</name>
    <name evidence="2" type="ORF">SBF1_110040</name>
</gene>
<evidence type="ECO:0000313" key="3">
    <source>
        <dbReference type="Proteomes" id="UP000238916"/>
    </source>
</evidence>
<protein>
    <submittedName>
        <fullName evidence="2">(FeMo) nitrogenase, dinitrogenase (Component 1), beta subunit</fullName>
        <ecNumber evidence="2">1.18.6.1</ecNumber>
    </submittedName>
</protein>
<evidence type="ECO:0000259" key="1">
    <source>
        <dbReference type="Pfam" id="PF00148"/>
    </source>
</evidence>
<dbReference type="Pfam" id="PF00148">
    <property type="entry name" value="Oxidored_nitro"/>
    <property type="match status" value="1"/>
</dbReference>
<dbReference type="PANTHER" id="PTHR33712">
    <property type="entry name" value="LIGHT-INDEPENDENT PROTOCHLOROPHYLLIDE REDUCTASE SUBUNIT B"/>
    <property type="match status" value="1"/>
</dbReference>
<dbReference type="EMBL" id="OMOF01000013">
    <property type="protein sequence ID" value="SPF31914.1"/>
    <property type="molecule type" value="Genomic_DNA"/>
</dbReference>
<dbReference type="EC" id="1.18.6.1" evidence="2"/>
<dbReference type="Proteomes" id="UP000238916">
    <property type="component" value="Unassembled WGS sequence"/>
</dbReference>
<keyword evidence="2" id="KW-0560">Oxidoreductase</keyword>
<sequence>MLKTDKVESTRQALHIDPLRMCQPIGAIYAALGVQACMPHSHGSSGCCRYHKILISKHFQKTIRVTSSMLKENAAIFGGEENLKVAVKNIFDIYKPQIIAVQSTCLSETIGDHVAAILGEIELPEGKYLVSAQTPSYIGSHLTGYSSMVEALLGQLAVRSVLKKKKCFIIPGLVNPGDIREIKEIAASFNGDFTVCPDISDVFDAATPEKQDEYSPGGTPLSEIISAGSCELILALGPAAAGAPAAALSEKCGMPFVTLDLPIGIEATDRYIRQLQLFYGSAPLGELKRQRAQLVETVMNCHPLFYKKKAAVFCDPDLAVPLCEFLAGLGMVPAFVFTGPASSEIDERLQEIFARYETEGVVQSNTDLFELEQYLKNEPVDVLIGEVHGKHLARRLDIPLVRMGFPITDRFIHPYFPIVGYRGALRILEMLLNAILDRADRDRAAEELSFML</sequence>
<dbReference type="Gene3D" id="1.20.89.10">
    <property type="entry name" value="Nitrogenase Molybdenum-iron Protein, subunit B, domain 4"/>
    <property type="match status" value="1"/>
</dbReference>
<evidence type="ECO:0000313" key="2">
    <source>
        <dbReference type="EMBL" id="SPF31914.1"/>
    </source>
</evidence>
<dbReference type="Gene3D" id="3.40.50.1980">
    <property type="entry name" value="Nitrogenase molybdenum iron protein domain"/>
    <property type="match status" value="3"/>
</dbReference>
<feature type="domain" description="Nitrogenase/oxidoreductase component 1" evidence="1">
    <location>
        <begin position="22"/>
        <end position="435"/>
    </location>
</feature>
<dbReference type="InterPro" id="IPR050152">
    <property type="entry name" value="ChlB/BchB/BchZ"/>
</dbReference>
<dbReference type="InterPro" id="IPR000510">
    <property type="entry name" value="Nase/OxRdtase_comp1"/>
</dbReference>
<dbReference type="SUPFAM" id="SSF53807">
    <property type="entry name" value="Helical backbone' metal receptor"/>
    <property type="match status" value="1"/>
</dbReference>